<dbReference type="PIRSF" id="PIRSF007542">
    <property type="entry name" value="UCP007542"/>
    <property type="match status" value="1"/>
</dbReference>
<evidence type="ECO:0000313" key="5">
    <source>
        <dbReference type="Proteomes" id="UP001239680"/>
    </source>
</evidence>
<dbReference type="InterPro" id="IPR027787">
    <property type="entry name" value="Alpha/beta-hydrolase_catalytic"/>
</dbReference>
<evidence type="ECO:0000256" key="1">
    <source>
        <dbReference type="SAM" id="Phobius"/>
    </source>
</evidence>
<feature type="transmembrane region" description="Helical" evidence="1">
    <location>
        <begin position="162"/>
        <end position="180"/>
    </location>
</feature>
<evidence type="ECO:0000259" key="2">
    <source>
        <dbReference type="Pfam" id="PF10081"/>
    </source>
</evidence>
<sequence>MISWREVRDHPLLGRPSALGLVLGSILFALSLTPSLIPRSGPMQGLLGGICFAIGYLIGASLVMLWDWMLERPARSERFVRQSLWVALGLGVVVAGWGLWNVTRWQNGIHSAMQIPPVESARPFTILCVAAGVAVGLIGIGRIFRRLWRMISAQLEGLLPRRLALVVGLGLAFLLFWSVGNDLVLRRVLGAMDETYAAVDKLIPPDRAAPSDPLKTGSAASLASWEGLGAEGRNWISSAPDGDEITAATGLAAVQPLRVYVGLNNAKTPEERAALALAEAKRVGAFDRRTLVIATPTGTGWMDPAGMQVLDYLTGGDVATIAVQYSYLPSWMSLFLQPEYGSETSEALFHAIYGHWRSLPIETRPRLFLFGLSLGSRNGEFAATSPMTLGDPVDGAFWVGPPFAATGWRQVVSGREAGSTAWAPRFGDGSILRSMTQKIDPVGEGAAWGAVRVVYLAYPSDPIAHFTTDTLWRRPDWLSGPRGPDVSPGLGWYPVVTFLQLALDMMTATSPPPGRGHVYAARDYLRGWEEVLGLKTPPETLARIDQALADQGL</sequence>
<keyword evidence="1" id="KW-0812">Transmembrane</keyword>
<evidence type="ECO:0000313" key="4">
    <source>
        <dbReference type="EMBL" id="MDQ2067457.1"/>
    </source>
</evidence>
<comment type="caution">
    <text evidence="4">The sequence shown here is derived from an EMBL/GenBank/DDBJ whole genome shotgun (WGS) entry which is preliminary data.</text>
</comment>
<keyword evidence="1" id="KW-0472">Membrane</keyword>
<dbReference type="EMBL" id="JAVDBT010000013">
    <property type="protein sequence ID" value="MDQ2067457.1"/>
    <property type="molecule type" value="Genomic_DNA"/>
</dbReference>
<evidence type="ECO:0000259" key="3">
    <source>
        <dbReference type="Pfam" id="PF15420"/>
    </source>
</evidence>
<feature type="transmembrane region" description="Helical" evidence="1">
    <location>
        <begin position="12"/>
        <end position="33"/>
    </location>
</feature>
<reference evidence="4 5" key="1">
    <citation type="submission" date="2023-08" db="EMBL/GenBank/DDBJ databases">
        <title>Characterization of two Paracoccaceae strains isolated from Phycosphere and proposal of Xinfangfangia lacusdiani sp. nov.</title>
        <authorList>
            <person name="Deng Y."/>
            <person name="Zhang Y.Q."/>
        </authorList>
    </citation>
    <scope>NUCLEOTIDE SEQUENCE [LARGE SCALE GENOMIC DNA]</scope>
    <source>
        <strain evidence="4 5">CPCC 101601</strain>
    </source>
</reference>
<accession>A0ABU0W0F5</accession>
<dbReference type="RefSeq" id="WP_306681160.1">
    <property type="nucleotide sequence ID" value="NZ_JAVDBT010000013.1"/>
</dbReference>
<proteinExistence type="predicted"/>
<protein>
    <submittedName>
        <fullName evidence="4">Alpha/beta-hydrolase family protein</fullName>
    </submittedName>
</protein>
<keyword evidence="1" id="KW-1133">Transmembrane helix</keyword>
<feature type="transmembrane region" description="Helical" evidence="1">
    <location>
        <begin position="120"/>
        <end position="141"/>
    </location>
</feature>
<dbReference type="Pfam" id="PF10081">
    <property type="entry name" value="Abhydrolase_9"/>
    <property type="match status" value="1"/>
</dbReference>
<feature type="domain" description="Alpha/beta-hydrolase catalytic" evidence="2">
    <location>
        <begin position="257"/>
        <end position="534"/>
    </location>
</feature>
<feature type="transmembrane region" description="Helical" evidence="1">
    <location>
        <begin position="82"/>
        <end position="100"/>
    </location>
</feature>
<dbReference type="Proteomes" id="UP001239680">
    <property type="component" value="Unassembled WGS sequence"/>
</dbReference>
<dbReference type="Pfam" id="PF15420">
    <property type="entry name" value="Abhydrolase_9_N"/>
    <property type="match status" value="1"/>
</dbReference>
<organism evidence="4 5">
    <name type="scientific">Pseudogemmobacter lacusdianii</name>
    <dbReference type="NCBI Taxonomy" id="3069608"/>
    <lineage>
        <taxon>Bacteria</taxon>
        <taxon>Pseudomonadati</taxon>
        <taxon>Pseudomonadota</taxon>
        <taxon>Alphaproteobacteria</taxon>
        <taxon>Rhodobacterales</taxon>
        <taxon>Paracoccaceae</taxon>
        <taxon>Pseudogemmobacter</taxon>
    </lineage>
</organism>
<dbReference type="InterPro" id="IPR027788">
    <property type="entry name" value="Alpha/beta-hydrolase_N_dom"/>
</dbReference>
<feature type="domain" description="Alpha/beta-hydrolase N-terminal" evidence="3">
    <location>
        <begin position="32"/>
        <end position="240"/>
    </location>
</feature>
<name>A0ABU0W0F5_9RHOB</name>
<dbReference type="InterPro" id="IPR012037">
    <property type="entry name" value="Alpha/beta-hydrolase_fam"/>
</dbReference>
<gene>
    <name evidence="4" type="ORF">Q9295_13845</name>
</gene>
<feature type="transmembrane region" description="Helical" evidence="1">
    <location>
        <begin position="45"/>
        <end position="70"/>
    </location>
</feature>
<keyword evidence="5" id="KW-1185">Reference proteome</keyword>